<gene>
    <name evidence="3" type="ORF">SKAU_G00202810</name>
</gene>
<feature type="transmembrane region" description="Helical" evidence="2">
    <location>
        <begin position="87"/>
        <end position="106"/>
    </location>
</feature>
<keyword evidence="2" id="KW-1133">Transmembrane helix</keyword>
<keyword evidence="4" id="KW-1185">Reference proteome</keyword>
<evidence type="ECO:0000256" key="2">
    <source>
        <dbReference type="SAM" id="Phobius"/>
    </source>
</evidence>
<comment type="caution">
    <text evidence="3">The sequence shown here is derived from an EMBL/GenBank/DDBJ whole genome shotgun (WGS) entry which is preliminary data.</text>
</comment>
<dbReference type="EMBL" id="JAINUF010000006">
    <property type="protein sequence ID" value="KAJ8357487.1"/>
    <property type="molecule type" value="Genomic_DNA"/>
</dbReference>
<dbReference type="OrthoDB" id="9907547at2759"/>
<evidence type="ECO:0000256" key="1">
    <source>
        <dbReference type="SAM" id="MobiDB-lite"/>
    </source>
</evidence>
<keyword evidence="2" id="KW-0472">Membrane</keyword>
<evidence type="ECO:0000313" key="4">
    <source>
        <dbReference type="Proteomes" id="UP001152622"/>
    </source>
</evidence>
<accession>A0A9Q1IW97</accession>
<proteinExistence type="predicted"/>
<feature type="compositionally biased region" description="Acidic residues" evidence="1">
    <location>
        <begin position="122"/>
        <end position="134"/>
    </location>
</feature>
<feature type="region of interest" description="Disordered" evidence="1">
    <location>
        <begin position="115"/>
        <end position="134"/>
    </location>
</feature>
<evidence type="ECO:0000313" key="3">
    <source>
        <dbReference type="EMBL" id="KAJ8357487.1"/>
    </source>
</evidence>
<dbReference type="AlphaFoldDB" id="A0A9Q1IW97"/>
<keyword evidence="2" id="KW-0812">Transmembrane</keyword>
<name>A0A9Q1IW97_SYNKA</name>
<sequence length="134" mass="14851">MFPFMDLIHGRVVMVEAAPLVAMNRTLLLALIEKCRNVILVDPESSGTVDQADSNATMIANGTTTTATDLITSAFHGRAKNRPYDNAYFYILFVMFFYGFLALTLFRSFARYDKGKKGPSEEPADANLEEEGSP</sequence>
<organism evidence="3 4">
    <name type="scientific">Synaphobranchus kaupii</name>
    <name type="common">Kaup's arrowtooth eel</name>
    <dbReference type="NCBI Taxonomy" id="118154"/>
    <lineage>
        <taxon>Eukaryota</taxon>
        <taxon>Metazoa</taxon>
        <taxon>Chordata</taxon>
        <taxon>Craniata</taxon>
        <taxon>Vertebrata</taxon>
        <taxon>Euteleostomi</taxon>
        <taxon>Actinopterygii</taxon>
        <taxon>Neopterygii</taxon>
        <taxon>Teleostei</taxon>
        <taxon>Anguilliformes</taxon>
        <taxon>Synaphobranchidae</taxon>
        <taxon>Synaphobranchus</taxon>
    </lineage>
</organism>
<reference evidence="3" key="1">
    <citation type="journal article" date="2023" name="Science">
        <title>Genome structures resolve the early diversification of teleost fishes.</title>
        <authorList>
            <person name="Parey E."/>
            <person name="Louis A."/>
            <person name="Montfort J."/>
            <person name="Bouchez O."/>
            <person name="Roques C."/>
            <person name="Iampietro C."/>
            <person name="Lluch J."/>
            <person name="Castinel A."/>
            <person name="Donnadieu C."/>
            <person name="Desvignes T."/>
            <person name="Floi Bucao C."/>
            <person name="Jouanno E."/>
            <person name="Wen M."/>
            <person name="Mejri S."/>
            <person name="Dirks R."/>
            <person name="Jansen H."/>
            <person name="Henkel C."/>
            <person name="Chen W.J."/>
            <person name="Zahm M."/>
            <person name="Cabau C."/>
            <person name="Klopp C."/>
            <person name="Thompson A.W."/>
            <person name="Robinson-Rechavi M."/>
            <person name="Braasch I."/>
            <person name="Lecointre G."/>
            <person name="Bobe J."/>
            <person name="Postlethwait J.H."/>
            <person name="Berthelot C."/>
            <person name="Roest Crollius H."/>
            <person name="Guiguen Y."/>
        </authorList>
    </citation>
    <scope>NUCLEOTIDE SEQUENCE</scope>
    <source>
        <strain evidence="3">WJC10195</strain>
    </source>
</reference>
<dbReference type="Proteomes" id="UP001152622">
    <property type="component" value="Chromosome 6"/>
</dbReference>
<protein>
    <submittedName>
        <fullName evidence="3">Uncharacterized protein</fullName>
    </submittedName>
</protein>